<dbReference type="EMBL" id="CP046171">
    <property type="protein sequence ID" value="QIS03480.1"/>
    <property type="molecule type" value="Genomic_DNA"/>
</dbReference>
<gene>
    <name evidence="2" type="ORF">F5X71_15160</name>
</gene>
<evidence type="ECO:0000313" key="3">
    <source>
        <dbReference type="Proteomes" id="UP000501705"/>
    </source>
</evidence>
<dbReference type="AlphaFoldDB" id="A0A6G9XRK3"/>
<evidence type="ECO:0000313" key="2">
    <source>
        <dbReference type="EMBL" id="QIS03480.1"/>
    </source>
</evidence>
<dbReference type="Proteomes" id="UP000501705">
    <property type="component" value="Chromosome"/>
</dbReference>
<dbReference type="PROSITE" id="PS51257">
    <property type="entry name" value="PROKAR_LIPOPROTEIN"/>
    <property type="match status" value="1"/>
</dbReference>
<evidence type="ECO:0000256" key="1">
    <source>
        <dbReference type="SAM" id="MobiDB-lite"/>
    </source>
</evidence>
<feature type="region of interest" description="Disordered" evidence="1">
    <location>
        <begin position="65"/>
        <end position="86"/>
    </location>
</feature>
<dbReference type="RefSeq" id="WP_167462548.1">
    <property type="nucleotide sequence ID" value="NZ_CP046171.1"/>
</dbReference>
<accession>A0A6G9XRK3</accession>
<protein>
    <submittedName>
        <fullName evidence="2">Uncharacterized protein</fullName>
    </submittedName>
</protein>
<reference evidence="2 3" key="1">
    <citation type="journal article" date="2019" name="ACS Chem. Biol.">
        <title>Identification and Mobilization of a Cryptic Antibiotic Biosynthesis Gene Locus from a Human-Pathogenic Nocardia Isolate.</title>
        <authorList>
            <person name="Herisse M."/>
            <person name="Ishida K."/>
            <person name="Porter J.L."/>
            <person name="Howden B."/>
            <person name="Hertweck C."/>
            <person name="Stinear T.P."/>
            <person name="Pidot S.J."/>
        </authorList>
    </citation>
    <scope>NUCLEOTIDE SEQUENCE [LARGE SCALE GENOMIC DNA]</scope>
    <source>
        <strain evidence="2 3">AUSMDU00024985</strain>
    </source>
</reference>
<organism evidence="2 3">
    <name type="scientific">Nocardia brasiliensis</name>
    <dbReference type="NCBI Taxonomy" id="37326"/>
    <lineage>
        <taxon>Bacteria</taxon>
        <taxon>Bacillati</taxon>
        <taxon>Actinomycetota</taxon>
        <taxon>Actinomycetes</taxon>
        <taxon>Mycobacteriales</taxon>
        <taxon>Nocardiaceae</taxon>
        <taxon>Nocardia</taxon>
    </lineage>
</organism>
<sequence length="101" mass="10517">MKTIVLLTIGAALVLTGCGSSDKTEAAGSAGTATNTEVRSKSCQDYLPLLSKLKDVSAESANKTAEETISMLPQSPQWPALNETDRQSMIAGIRDAATGKC</sequence>
<name>A0A6G9XRK3_NOCBR</name>
<proteinExistence type="predicted"/>